<keyword evidence="2" id="KW-1185">Reference proteome</keyword>
<proteinExistence type="predicted"/>
<evidence type="ECO:0008006" key="3">
    <source>
        <dbReference type="Google" id="ProtNLM"/>
    </source>
</evidence>
<dbReference type="Proteomes" id="UP000029736">
    <property type="component" value="Unassembled WGS sequence"/>
</dbReference>
<sequence length="318" mass="37185">MPTNTSSLKMKSGQNVYIARLSDKSRANLFMRADNKVVHGLWIGEKLTPLEILCIKSFQAQGHTFCLWIYNDLVTPPPAGTVVCDGRRILPRDAIFRYIDGNEFGHGKGSLAGFSDIFRYKLLYEHGGWWTDMDITCLKPLDFQNAYAFREHDVLPVVGNLMKCPKGSPLMEWCYQRAREQVDAWNTDWLLPIRILNEGISQFGLNDCIHSITNPDRWEVVDCYREQQLRPAPQWYAFHWMNEEWRSKTLSKNKVRAQSYLASLFHRYSIEIQLLPRLPLRTRLNRRLAKQVIPFIPLLVRRKLKILLFRFNKLIPSS</sequence>
<dbReference type="EMBL" id="JPOS01000082">
    <property type="protein sequence ID" value="KGE86147.1"/>
    <property type="molecule type" value="Genomic_DNA"/>
</dbReference>
<dbReference type="InterPro" id="IPR029044">
    <property type="entry name" value="Nucleotide-diphossugar_trans"/>
</dbReference>
<dbReference type="SUPFAM" id="SSF53448">
    <property type="entry name" value="Nucleotide-diphospho-sugar transferases"/>
    <property type="match status" value="1"/>
</dbReference>
<dbReference type="Gene3D" id="3.90.550.20">
    <property type="match status" value="1"/>
</dbReference>
<dbReference type="InterPro" id="IPR007577">
    <property type="entry name" value="GlycoTrfase_DXD_sugar-bd_CS"/>
</dbReference>
<protein>
    <recommendedName>
        <fullName evidence="3">Alpha 1,4-glycosyltransferase domain-containing protein</fullName>
    </recommendedName>
</protein>
<dbReference type="STRING" id="1524460.IX84_23755"/>
<reference evidence="1 2" key="1">
    <citation type="journal article" date="2014" name="Int. J. Syst. Evol. Microbiol.">
        <title>Phaeodactylibacter xiamenensis gen. nov., sp. nov., a member of the family Saprospiraceae isolated from the marine alga Phaeodactylum tricornutum.</title>
        <authorList>
            <person name="Chen Z.Jr."/>
            <person name="Lei X."/>
            <person name="Lai Q."/>
            <person name="Li Y."/>
            <person name="Zhang B."/>
            <person name="Zhang J."/>
            <person name="Zhang H."/>
            <person name="Yang L."/>
            <person name="Zheng W."/>
            <person name="Tian Y."/>
            <person name="Yu Z."/>
            <person name="Xu H.Jr."/>
            <person name="Zheng T."/>
        </authorList>
    </citation>
    <scope>NUCLEOTIDE SEQUENCE [LARGE SCALE GENOMIC DNA]</scope>
    <source>
        <strain evidence="1 2">KD52</strain>
    </source>
</reference>
<evidence type="ECO:0000313" key="2">
    <source>
        <dbReference type="Proteomes" id="UP000029736"/>
    </source>
</evidence>
<gene>
    <name evidence="1" type="ORF">IX84_23755</name>
</gene>
<dbReference type="Pfam" id="PF04488">
    <property type="entry name" value="Gly_transf_sug"/>
    <property type="match status" value="1"/>
</dbReference>
<name>A0A098S4M8_9BACT</name>
<comment type="caution">
    <text evidence="1">The sequence shown here is derived from an EMBL/GenBank/DDBJ whole genome shotgun (WGS) entry which is preliminary data.</text>
</comment>
<accession>A0A098S4M8</accession>
<organism evidence="1 2">
    <name type="scientific">Phaeodactylibacter xiamenensis</name>
    <dbReference type="NCBI Taxonomy" id="1524460"/>
    <lineage>
        <taxon>Bacteria</taxon>
        <taxon>Pseudomonadati</taxon>
        <taxon>Bacteroidota</taxon>
        <taxon>Saprospiria</taxon>
        <taxon>Saprospirales</taxon>
        <taxon>Haliscomenobacteraceae</taxon>
        <taxon>Phaeodactylibacter</taxon>
    </lineage>
</organism>
<dbReference type="AlphaFoldDB" id="A0A098S4M8"/>
<evidence type="ECO:0000313" key="1">
    <source>
        <dbReference type="EMBL" id="KGE86147.1"/>
    </source>
</evidence>